<dbReference type="PROSITE" id="PS00022">
    <property type="entry name" value="EGF_1"/>
    <property type="match status" value="1"/>
</dbReference>
<dbReference type="WBParaSite" id="SRAE_2000528300.1">
    <property type="protein sequence ID" value="SRAE_2000528300.1"/>
    <property type="gene ID" value="WBGene00265543"/>
</dbReference>
<evidence type="ECO:0000256" key="1">
    <source>
        <dbReference type="ARBA" id="ARBA00022536"/>
    </source>
</evidence>
<name>A0A090N0G7_STRRB</name>
<reference evidence="12" key="2">
    <citation type="submission" date="2020-12" db="UniProtKB">
        <authorList>
            <consortium name="WormBaseParasite"/>
        </authorList>
    </citation>
    <scope>IDENTIFICATION</scope>
</reference>
<dbReference type="InterPro" id="IPR000742">
    <property type="entry name" value="EGF"/>
</dbReference>
<feature type="signal peptide" evidence="7">
    <location>
        <begin position="1"/>
        <end position="22"/>
    </location>
</feature>
<comment type="cofactor">
    <cofactor evidence="7">
        <name>Zn(2+)</name>
        <dbReference type="ChEBI" id="CHEBI:29105"/>
    </cofactor>
    <text evidence="7">Binds 1 zinc ion per subunit.</text>
</comment>
<dbReference type="GO" id="GO:0006508">
    <property type="term" value="P:proteolysis"/>
    <property type="evidence" value="ECO:0007669"/>
    <property type="project" value="UniProtKB-KW"/>
</dbReference>
<comment type="caution">
    <text evidence="6">Lacks conserved residue(s) required for the propagation of feature annotation.</text>
</comment>
<feature type="domain" description="Peptidase M12A" evidence="9">
    <location>
        <begin position="37"/>
        <end position="243"/>
    </location>
</feature>
<dbReference type="GO" id="GO:0008270">
    <property type="term" value="F:zinc ion binding"/>
    <property type="evidence" value="ECO:0007669"/>
    <property type="project" value="InterPro"/>
</dbReference>
<dbReference type="InterPro" id="IPR035914">
    <property type="entry name" value="Sperma_CUB_dom_sf"/>
</dbReference>
<keyword evidence="1 6" id="KW-0245">EGF-like domain</keyword>
<keyword evidence="4 7" id="KW-0482">Metalloprotease</keyword>
<feature type="disulfide bond" evidence="6">
    <location>
        <begin position="264"/>
        <end position="273"/>
    </location>
</feature>
<evidence type="ECO:0000259" key="8">
    <source>
        <dbReference type="PROSITE" id="PS50026"/>
    </source>
</evidence>
<dbReference type="PANTHER" id="PTHR10127:SF802">
    <property type="entry name" value="ZINC METALLOPROTEINASE NAS-10"/>
    <property type="match status" value="1"/>
</dbReference>
<keyword evidence="3 7" id="KW-0862">Zinc</keyword>
<dbReference type="RefSeq" id="XP_024509854.1">
    <property type="nucleotide sequence ID" value="XM_024644279.1"/>
</dbReference>
<dbReference type="CTD" id="36383036"/>
<evidence type="ECO:0000256" key="4">
    <source>
        <dbReference type="ARBA" id="ARBA00023049"/>
    </source>
</evidence>
<dbReference type="InterPro" id="IPR001506">
    <property type="entry name" value="Peptidase_M12A"/>
</dbReference>
<dbReference type="Gene3D" id="3.40.390.10">
    <property type="entry name" value="Collagenase (Catalytic Domain)"/>
    <property type="match status" value="1"/>
</dbReference>
<dbReference type="Proteomes" id="UP000035682">
    <property type="component" value="Unplaced"/>
</dbReference>
<evidence type="ECO:0000256" key="2">
    <source>
        <dbReference type="ARBA" id="ARBA00022723"/>
    </source>
</evidence>
<keyword evidence="11" id="KW-1185">Reference proteome</keyword>
<dbReference type="OrthoDB" id="291007at2759"/>
<sequence>MLSVKKFIIFFIFNIIVIKNQKFSETENESYVESKEEFIKQKECLSMNLPYRWDTNINYIVGKDIDEKKIYEALKNIENETCFKFKRVLKKFSNTQGIIYNISTFYGSFIGRVVKNGYQYIYLRRGAEKDIGLIQYATLNTLGMHNEHMRPDRGKYIRVNYENIDESAMIEFYILNGSNINSYEIDYDFGSLLHYGTIAYSKDRKPTIETYIEGYNYMIGHRQKLSFNDNKLLNIHYCINKCKSKILCYNSGYQDPKNCIQCKCPNGYSGIKCEKIVRNGNECGNLQIISTKNSFKNILIKGNKSCTYLIKAPDNYVIKLNIKNVLLPRQKACIENKGLEIKYRKDKGAMGLNLCDRYKDIYLKSEDNNVLIQYKGYRHIDTAIIEFKHIPKKNYS</sequence>
<dbReference type="Pfam" id="PF01400">
    <property type="entry name" value="Astacin"/>
    <property type="match status" value="1"/>
</dbReference>
<keyword evidence="7" id="KW-0645">Protease</keyword>
<dbReference type="PANTHER" id="PTHR10127">
    <property type="entry name" value="DISCOIDIN, CUB, EGF, LAMININ , AND ZINC METALLOPROTEASE DOMAIN CONTAINING"/>
    <property type="match status" value="1"/>
</dbReference>
<evidence type="ECO:0000256" key="5">
    <source>
        <dbReference type="ARBA" id="ARBA00023157"/>
    </source>
</evidence>
<keyword evidence="5 6" id="KW-1015">Disulfide bond</keyword>
<evidence type="ECO:0000313" key="11">
    <source>
        <dbReference type="Proteomes" id="UP000035682"/>
    </source>
</evidence>
<evidence type="ECO:0000256" key="3">
    <source>
        <dbReference type="ARBA" id="ARBA00022833"/>
    </source>
</evidence>
<evidence type="ECO:0000313" key="10">
    <source>
        <dbReference type="EMBL" id="CEF70658.1"/>
    </source>
</evidence>
<evidence type="ECO:0000313" key="12">
    <source>
        <dbReference type="WBParaSite" id="SRAE_2000528300.1"/>
    </source>
</evidence>
<dbReference type="PROSITE" id="PS50026">
    <property type="entry name" value="EGF_3"/>
    <property type="match status" value="1"/>
</dbReference>
<keyword evidence="2 7" id="KW-0479">Metal-binding</keyword>
<dbReference type="EC" id="3.4.24.-" evidence="7"/>
<reference evidence="10 11" key="1">
    <citation type="submission" date="2014-09" db="EMBL/GenBank/DDBJ databases">
        <authorList>
            <person name="Martin A.A."/>
        </authorList>
    </citation>
    <scope>NUCLEOTIDE SEQUENCE</scope>
    <source>
        <strain evidence="11">ED321</strain>
        <strain evidence="10">ED321 Heterogonic</strain>
    </source>
</reference>
<dbReference type="InterPro" id="IPR006026">
    <property type="entry name" value="Peptidase_Metallo"/>
</dbReference>
<dbReference type="SUPFAM" id="SSF55486">
    <property type="entry name" value="Metalloproteases ('zincins'), catalytic domain"/>
    <property type="match status" value="1"/>
</dbReference>
<feature type="domain" description="EGF-like" evidence="8">
    <location>
        <begin position="234"/>
        <end position="274"/>
    </location>
</feature>
<proteinExistence type="predicted"/>
<keyword evidence="7" id="KW-0378">Hydrolase</keyword>
<dbReference type="PROSITE" id="PS01186">
    <property type="entry name" value="EGF_2"/>
    <property type="match status" value="1"/>
</dbReference>
<keyword evidence="7" id="KW-0732">Signal</keyword>
<dbReference type="PRINTS" id="PR00480">
    <property type="entry name" value="ASTACIN"/>
</dbReference>
<dbReference type="GeneID" id="36383036"/>
<dbReference type="GO" id="GO:0004222">
    <property type="term" value="F:metalloendopeptidase activity"/>
    <property type="evidence" value="ECO:0007669"/>
    <property type="project" value="UniProtKB-UniRule"/>
</dbReference>
<dbReference type="SUPFAM" id="SSF49854">
    <property type="entry name" value="Spermadhesin, CUB domain"/>
    <property type="match status" value="1"/>
</dbReference>
<feature type="disulfide bond" evidence="6">
    <location>
        <begin position="238"/>
        <end position="248"/>
    </location>
</feature>
<gene>
    <name evidence="10 12 13" type="ORF">SRAE_2000528300</name>
</gene>
<accession>A0A090N0G7</accession>
<evidence type="ECO:0000256" key="7">
    <source>
        <dbReference type="RuleBase" id="RU361183"/>
    </source>
</evidence>
<dbReference type="AlphaFoldDB" id="A0A090N0G7"/>
<protein>
    <recommendedName>
        <fullName evidence="7">Metalloendopeptidase</fullName>
        <ecNumber evidence="7">3.4.24.-</ecNumber>
    </recommendedName>
</protein>
<dbReference type="PROSITE" id="PS51864">
    <property type="entry name" value="ASTACIN"/>
    <property type="match status" value="1"/>
</dbReference>
<dbReference type="STRING" id="34506.A0A090N0G7"/>
<evidence type="ECO:0000313" key="13">
    <source>
        <dbReference type="WormBase" id="SRAE_2000528300"/>
    </source>
</evidence>
<dbReference type="WormBase" id="SRAE_2000528300">
    <property type="protein sequence ID" value="SRP07223"/>
    <property type="gene ID" value="WBGene00265543"/>
</dbReference>
<evidence type="ECO:0000259" key="9">
    <source>
        <dbReference type="PROSITE" id="PS51864"/>
    </source>
</evidence>
<dbReference type="EMBL" id="LN609529">
    <property type="protein sequence ID" value="CEF70658.1"/>
    <property type="molecule type" value="Genomic_DNA"/>
</dbReference>
<dbReference type="InterPro" id="IPR024079">
    <property type="entry name" value="MetalloPept_cat_dom_sf"/>
</dbReference>
<organism evidence="10">
    <name type="scientific">Strongyloides ratti</name>
    <name type="common">Parasitic roundworm</name>
    <dbReference type="NCBI Taxonomy" id="34506"/>
    <lineage>
        <taxon>Eukaryota</taxon>
        <taxon>Metazoa</taxon>
        <taxon>Ecdysozoa</taxon>
        <taxon>Nematoda</taxon>
        <taxon>Chromadorea</taxon>
        <taxon>Rhabditida</taxon>
        <taxon>Tylenchina</taxon>
        <taxon>Panagrolaimomorpha</taxon>
        <taxon>Strongyloidoidea</taxon>
        <taxon>Strongyloididae</taxon>
        <taxon>Strongyloides</taxon>
    </lineage>
</organism>
<feature type="chain" id="PRO_5015017761" description="Metalloendopeptidase" evidence="7">
    <location>
        <begin position="23"/>
        <end position="396"/>
    </location>
</feature>
<dbReference type="SMART" id="SM00235">
    <property type="entry name" value="ZnMc"/>
    <property type="match status" value="1"/>
</dbReference>
<evidence type="ECO:0000256" key="6">
    <source>
        <dbReference type="PROSITE-ProRule" id="PRU00076"/>
    </source>
</evidence>
<dbReference type="Gene3D" id="2.60.120.290">
    <property type="entry name" value="Spermadhesin, CUB domain"/>
    <property type="match status" value="1"/>
</dbReference>